<organism evidence="2 3">
    <name type="scientific">Monosiga brevicollis</name>
    <name type="common">Choanoflagellate</name>
    <dbReference type="NCBI Taxonomy" id="81824"/>
    <lineage>
        <taxon>Eukaryota</taxon>
        <taxon>Choanoflagellata</taxon>
        <taxon>Craspedida</taxon>
        <taxon>Salpingoecidae</taxon>
        <taxon>Monosiga</taxon>
    </lineage>
</organism>
<accession>A9UVK5</accession>
<protein>
    <submittedName>
        <fullName evidence="2">Uncharacterized protein</fullName>
    </submittedName>
</protein>
<evidence type="ECO:0000256" key="1">
    <source>
        <dbReference type="SAM" id="MobiDB-lite"/>
    </source>
</evidence>
<feature type="compositionally biased region" description="Polar residues" evidence="1">
    <location>
        <begin position="127"/>
        <end position="171"/>
    </location>
</feature>
<dbReference type="InParanoid" id="A9UVK5"/>
<keyword evidence="3" id="KW-1185">Reference proteome</keyword>
<evidence type="ECO:0000313" key="2">
    <source>
        <dbReference type="EMBL" id="EDQ90413.1"/>
    </source>
</evidence>
<dbReference type="GeneID" id="5889844"/>
<evidence type="ECO:0000313" key="3">
    <source>
        <dbReference type="Proteomes" id="UP000001357"/>
    </source>
</evidence>
<dbReference type="Proteomes" id="UP000001357">
    <property type="component" value="Unassembled WGS sequence"/>
</dbReference>
<dbReference type="EMBL" id="CH991547">
    <property type="protein sequence ID" value="EDQ90413.1"/>
    <property type="molecule type" value="Genomic_DNA"/>
</dbReference>
<dbReference type="AlphaFoldDB" id="A9UVK5"/>
<gene>
    <name evidence="2" type="ORF">MONBRDRAFT_6990</name>
</gene>
<feature type="compositionally biased region" description="Low complexity" evidence="1">
    <location>
        <begin position="223"/>
        <end position="236"/>
    </location>
</feature>
<feature type="region of interest" description="Disordered" evidence="1">
    <location>
        <begin position="90"/>
        <end position="247"/>
    </location>
</feature>
<sequence length="276" mass="30086">MASLELLNAVRRMRTAAVGIPMEEGYMTGANIKAWLGGHLQSKHASKALLKELARHEILCRKDGKRFKGALRKHALYCWHPDYHDLLAGEDEDAPTADTTGVRPMASSANVSWHSKQALDTRACSPSACSKGSTSMQQTSSRCLSPRSPHQNSLSFHSIQQRSVSRLQIGSPSAPAPLSRQTSCHDRPIPIPESPEAEDENSPKRSARTRNVMSLDQDLSKQASSSVSSGRVASAANHQRSKPRVSFDTATAHQLNNVMQGAADLYVRAATSQRPR</sequence>
<reference evidence="2 3" key="1">
    <citation type="journal article" date="2008" name="Nature">
        <title>The genome of the choanoflagellate Monosiga brevicollis and the origin of metazoans.</title>
        <authorList>
            <consortium name="JGI Sequencing"/>
            <person name="King N."/>
            <person name="Westbrook M.J."/>
            <person name="Young S.L."/>
            <person name="Kuo A."/>
            <person name="Abedin M."/>
            <person name="Chapman J."/>
            <person name="Fairclough S."/>
            <person name="Hellsten U."/>
            <person name="Isogai Y."/>
            <person name="Letunic I."/>
            <person name="Marr M."/>
            <person name="Pincus D."/>
            <person name="Putnam N."/>
            <person name="Rokas A."/>
            <person name="Wright K.J."/>
            <person name="Zuzow R."/>
            <person name="Dirks W."/>
            <person name="Good M."/>
            <person name="Goodstein D."/>
            <person name="Lemons D."/>
            <person name="Li W."/>
            <person name="Lyons J.B."/>
            <person name="Morris A."/>
            <person name="Nichols S."/>
            <person name="Richter D.J."/>
            <person name="Salamov A."/>
            <person name="Bork P."/>
            <person name="Lim W.A."/>
            <person name="Manning G."/>
            <person name="Miller W.T."/>
            <person name="McGinnis W."/>
            <person name="Shapiro H."/>
            <person name="Tjian R."/>
            <person name="Grigoriev I.V."/>
            <person name="Rokhsar D."/>
        </authorList>
    </citation>
    <scope>NUCLEOTIDE SEQUENCE [LARGE SCALE GENOMIC DNA]</scope>
    <source>
        <strain evidence="3">MX1 / ATCC 50154</strain>
    </source>
</reference>
<dbReference type="RefSeq" id="XP_001744464.1">
    <property type="nucleotide sequence ID" value="XM_001744412.1"/>
</dbReference>
<dbReference type="KEGG" id="mbr:MONBRDRAFT_6990"/>
<proteinExistence type="predicted"/>
<name>A9UVK5_MONBE</name>